<dbReference type="GO" id="GO:0032259">
    <property type="term" value="P:methylation"/>
    <property type="evidence" value="ECO:0007669"/>
    <property type="project" value="UniProtKB-KW"/>
</dbReference>
<keyword evidence="1" id="KW-0489">Methyltransferase</keyword>
<dbReference type="InterPro" id="IPR029063">
    <property type="entry name" value="SAM-dependent_MTases_sf"/>
</dbReference>
<keyword evidence="1" id="KW-0808">Transferase</keyword>
<comment type="caution">
    <text evidence="1">The sequence shown here is derived from an EMBL/GenBank/DDBJ whole genome shotgun (WGS) entry which is preliminary data.</text>
</comment>
<keyword evidence="2" id="KW-1185">Reference proteome</keyword>
<reference evidence="2" key="1">
    <citation type="journal article" date="2019" name="Int. J. Syst. Evol. Microbiol.">
        <title>The Global Catalogue of Microorganisms (GCM) 10K type strain sequencing project: providing services to taxonomists for standard genome sequencing and annotation.</title>
        <authorList>
            <consortium name="The Broad Institute Genomics Platform"/>
            <consortium name="The Broad Institute Genome Sequencing Center for Infectious Disease"/>
            <person name="Wu L."/>
            <person name="Ma J."/>
        </authorList>
    </citation>
    <scope>NUCLEOTIDE SEQUENCE [LARGE SCALE GENOMIC DNA]</scope>
    <source>
        <strain evidence="2">CGMCC 4.7246</strain>
    </source>
</reference>
<dbReference type="PANTHER" id="PTHR43167">
    <property type="entry name" value="PUTATIVE (AFU_ORTHOLOGUE AFUA_6G01830)-RELATED"/>
    <property type="match status" value="1"/>
</dbReference>
<dbReference type="SUPFAM" id="SSF53335">
    <property type="entry name" value="S-adenosyl-L-methionine-dependent methyltransferases"/>
    <property type="match status" value="1"/>
</dbReference>
<organism evidence="1 2">
    <name type="scientific">Saccharothrix lopnurensis</name>
    <dbReference type="NCBI Taxonomy" id="1670621"/>
    <lineage>
        <taxon>Bacteria</taxon>
        <taxon>Bacillati</taxon>
        <taxon>Actinomycetota</taxon>
        <taxon>Actinomycetes</taxon>
        <taxon>Pseudonocardiales</taxon>
        <taxon>Pseudonocardiaceae</taxon>
        <taxon>Saccharothrix</taxon>
    </lineage>
</organism>
<proteinExistence type="predicted"/>
<sequence>MTSTDDFVYTDLPPAVPALSAKAQAIADRGRWRLSSEPRTGALLRTLVASKPGGLVLEVGSGVGVGSGWLLDGMDAEARLITLEVHVRISGVCREVLAEDPRAEVITADATEWLANYSGRPFDFVFVDTTITKFDRRDLLWPHLADGALFVADDLLPGDTWAPDHPERVQRFRREIMAEPDLLPVLVDWASGLVIATYRRPSR</sequence>
<protein>
    <submittedName>
        <fullName evidence="1">O-methyltransferase</fullName>
        <ecNumber evidence="1">2.1.1.-</ecNumber>
    </submittedName>
</protein>
<dbReference type="PANTHER" id="PTHR43167:SF1">
    <property type="entry name" value="PUTATIVE (AFU_ORTHOLOGUE AFUA_6G01830)-RELATED"/>
    <property type="match status" value="1"/>
</dbReference>
<gene>
    <name evidence="1" type="ORF">ACFP3R_23405</name>
</gene>
<evidence type="ECO:0000313" key="1">
    <source>
        <dbReference type="EMBL" id="MFC6092228.1"/>
    </source>
</evidence>
<dbReference type="Proteomes" id="UP001596220">
    <property type="component" value="Unassembled WGS sequence"/>
</dbReference>
<name>A0ABW1PA37_9PSEU</name>
<evidence type="ECO:0000313" key="2">
    <source>
        <dbReference type="Proteomes" id="UP001596220"/>
    </source>
</evidence>
<dbReference type="Gene3D" id="3.40.50.150">
    <property type="entry name" value="Vaccinia Virus protein VP39"/>
    <property type="match status" value="1"/>
</dbReference>
<dbReference type="EMBL" id="JBHSQO010000026">
    <property type="protein sequence ID" value="MFC6092228.1"/>
    <property type="molecule type" value="Genomic_DNA"/>
</dbReference>
<dbReference type="Pfam" id="PF13578">
    <property type="entry name" value="Methyltransf_24"/>
    <property type="match status" value="1"/>
</dbReference>
<accession>A0ABW1PA37</accession>
<dbReference type="EC" id="2.1.1.-" evidence="1"/>
<dbReference type="RefSeq" id="WP_380638519.1">
    <property type="nucleotide sequence ID" value="NZ_JBHSQO010000026.1"/>
</dbReference>
<dbReference type="GO" id="GO:0008168">
    <property type="term" value="F:methyltransferase activity"/>
    <property type="evidence" value="ECO:0007669"/>
    <property type="project" value="UniProtKB-KW"/>
</dbReference>